<evidence type="ECO:0000313" key="3">
    <source>
        <dbReference type="EMBL" id="JAS25682.1"/>
    </source>
</evidence>
<sequence>MIKWSSYLLVFTLITFQFTASLPADGEVVTTTSVIDVITSTEPRGQTPLHSYLDNEKKSEQNRTSYESATREESEVKITEYPTEANVKVTEAITENSDVDVTETTTENSDVEFRETTTENSDVEIINPDLGSKKLEEFKSNNIQGDAGFNSETTSNPLSQNEKNILEEVTKKTNANQEEVPEEKPKNVEDYTTTEIIPPNNLQSFIKSEEITNIKEDTEEDHKIAEDFKTTQIVPNDENNQNIETTTV</sequence>
<dbReference type="EMBL" id="GEDC01011616">
    <property type="protein sequence ID" value="JAS25682.1"/>
    <property type="molecule type" value="Transcribed_RNA"/>
</dbReference>
<feature type="region of interest" description="Disordered" evidence="1">
    <location>
        <begin position="101"/>
        <end position="120"/>
    </location>
</feature>
<reference evidence="3" key="1">
    <citation type="submission" date="2015-12" db="EMBL/GenBank/DDBJ databases">
        <title>De novo transcriptome assembly of four potential Pierce s Disease insect vectors from Arizona vineyards.</title>
        <authorList>
            <person name="Tassone E.E."/>
        </authorList>
    </citation>
    <scope>NUCLEOTIDE SEQUENCE</scope>
</reference>
<feature type="non-terminal residue" evidence="3">
    <location>
        <position position="248"/>
    </location>
</feature>
<feature type="signal peptide" evidence="2">
    <location>
        <begin position="1"/>
        <end position="21"/>
    </location>
</feature>
<accession>A0A1B6DJ48</accession>
<organism evidence="3">
    <name type="scientific">Clastoptera arizonana</name>
    <name type="common">Arizona spittle bug</name>
    <dbReference type="NCBI Taxonomy" id="38151"/>
    <lineage>
        <taxon>Eukaryota</taxon>
        <taxon>Metazoa</taxon>
        <taxon>Ecdysozoa</taxon>
        <taxon>Arthropoda</taxon>
        <taxon>Hexapoda</taxon>
        <taxon>Insecta</taxon>
        <taxon>Pterygota</taxon>
        <taxon>Neoptera</taxon>
        <taxon>Paraneoptera</taxon>
        <taxon>Hemiptera</taxon>
        <taxon>Auchenorrhyncha</taxon>
        <taxon>Cercopoidea</taxon>
        <taxon>Clastopteridae</taxon>
        <taxon>Clastoptera</taxon>
    </lineage>
</organism>
<dbReference type="AlphaFoldDB" id="A0A1B6DJ48"/>
<keyword evidence="2" id="KW-0732">Signal</keyword>
<evidence type="ECO:0000256" key="2">
    <source>
        <dbReference type="SAM" id="SignalP"/>
    </source>
</evidence>
<protein>
    <submittedName>
        <fullName evidence="3">Uncharacterized protein</fullName>
    </submittedName>
</protein>
<feature type="region of interest" description="Disordered" evidence="1">
    <location>
        <begin position="43"/>
        <end position="76"/>
    </location>
</feature>
<evidence type="ECO:0000256" key="1">
    <source>
        <dbReference type="SAM" id="MobiDB-lite"/>
    </source>
</evidence>
<gene>
    <name evidence="3" type="ORF">g.5803</name>
</gene>
<feature type="chain" id="PRO_5008581322" evidence="2">
    <location>
        <begin position="22"/>
        <end position="248"/>
    </location>
</feature>
<proteinExistence type="predicted"/>
<name>A0A1B6DJ48_9HEMI</name>